<dbReference type="EC" id="2.3.1.20" evidence="5 16"/>
<dbReference type="AlphaFoldDB" id="A0A1Y2FUE0"/>
<evidence type="ECO:0000256" key="3">
    <source>
        <dbReference type="ARBA" id="ARBA00005189"/>
    </source>
</evidence>
<evidence type="ECO:0000256" key="17">
    <source>
        <dbReference type="SAM" id="MobiDB-lite"/>
    </source>
</evidence>
<evidence type="ECO:0000256" key="5">
    <source>
        <dbReference type="ARBA" id="ARBA00013244"/>
    </source>
</evidence>
<keyword evidence="12 16" id="KW-0443">Lipid metabolism</keyword>
<comment type="pathway">
    <text evidence="3">Lipid metabolism.</text>
</comment>
<evidence type="ECO:0000256" key="14">
    <source>
        <dbReference type="ARBA" id="ARBA00023315"/>
    </source>
</evidence>
<accession>A0A1Y2FUE0</accession>
<keyword evidence="8 16" id="KW-0812">Transmembrane</keyword>
<evidence type="ECO:0000256" key="8">
    <source>
        <dbReference type="ARBA" id="ARBA00022692"/>
    </source>
</evidence>
<evidence type="ECO:0000256" key="12">
    <source>
        <dbReference type="ARBA" id="ARBA00023098"/>
    </source>
</evidence>
<evidence type="ECO:0000256" key="7">
    <source>
        <dbReference type="ARBA" id="ARBA00022679"/>
    </source>
</evidence>
<comment type="similarity">
    <text evidence="4 16">Belongs to the diacylglycerol acyltransferase family.</text>
</comment>
<dbReference type="GO" id="GO:0019432">
    <property type="term" value="P:triglyceride biosynthetic process"/>
    <property type="evidence" value="ECO:0007669"/>
    <property type="project" value="UniProtKB-UniRule"/>
</dbReference>
<sequence>MASSTTPGKHATTTIGERPRPSFAPLRLPLRRRLATVAVLTHTVSIALAVSIFFYLCSLPILWPIIVIYVIWMISDTAPDNGVHRRKQFMRKGKLWKWFCDYFPLKLHKTADLDPKQSYIFGYHPHGIISMGAFGVFATEAAGFSTLFPGIHNSLLTLSSNFRIPLYRDYIMSMGIASVSKRSCEKLLAHGPGHAITIVIGGAQESLLSKPHANDLVLNKRLGVFKIAMKNGASLVPVYAFGENDVYRQVDNEPGSWLYGFQQLFKKAAGFTVPMFHARGVLNYDFGLMPYRAPINVVVGKPIRVEKNTNPSLEEIKAVQAKYIEGLTAIWEQYKDDFATDREKEMTLIE</sequence>
<evidence type="ECO:0000256" key="6">
    <source>
        <dbReference type="ARBA" id="ARBA00022516"/>
    </source>
</evidence>
<feature type="compositionally biased region" description="Polar residues" evidence="17">
    <location>
        <begin position="1"/>
        <end position="15"/>
    </location>
</feature>
<keyword evidence="6 16" id="KW-0444">Lipid biosynthesis</keyword>
<dbReference type="STRING" id="56484.A0A1Y2FUE0"/>
<comment type="caution">
    <text evidence="18">The sequence shown here is derived from an EMBL/GenBank/DDBJ whole genome shotgun (WGS) entry which is preliminary data.</text>
</comment>
<keyword evidence="19" id="KW-1185">Reference proteome</keyword>
<dbReference type="PANTHER" id="PTHR12317">
    <property type="entry name" value="DIACYLGLYCEROL O-ACYLTRANSFERASE"/>
    <property type="match status" value="1"/>
</dbReference>
<evidence type="ECO:0000256" key="15">
    <source>
        <dbReference type="ARBA" id="ARBA00048109"/>
    </source>
</evidence>
<evidence type="ECO:0000256" key="1">
    <source>
        <dbReference type="ARBA" id="ARBA00004477"/>
    </source>
</evidence>
<dbReference type="GeneID" id="63784984"/>
<evidence type="ECO:0000256" key="16">
    <source>
        <dbReference type="RuleBase" id="RU367023"/>
    </source>
</evidence>
<evidence type="ECO:0000313" key="19">
    <source>
        <dbReference type="Proteomes" id="UP000193685"/>
    </source>
</evidence>
<evidence type="ECO:0000313" key="18">
    <source>
        <dbReference type="EMBL" id="ORY87608.1"/>
    </source>
</evidence>
<evidence type="ECO:0000256" key="2">
    <source>
        <dbReference type="ARBA" id="ARBA00004771"/>
    </source>
</evidence>
<comment type="pathway">
    <text evidence="2 16">Glycerolipid metabolism; triacylglycerol biosynthesis.</text>
</comment>
<feature type="transmembrane region" description="Helical" evidence="16">
    <location>
        <begin position="34"/>
        <end position="55"/>
    </location>
</feature>
<keyword evidence="9" id="KW-0319">Glycerol metabolism</keyword>
<keyword evidence="11 16" id="KW-1133">Transmembrane helix</keyword>
<dbReference type="Pfam" id="PF03982">
    <property type="entry name" value="DAGAT"/>
    <property type="match status" value="1"/>
</dbReference>
<gene>
    <name evidence="18" type="ORF">BCR37DRAFT_375467</name>
</gene>
<evidence type="ECO:0000256" key="9">
    <source>
        <dbReference type="ARBA" id="ARBA00022798"/>
    </source>
</evidence>
<evidence type="ECO:0000256" key="4">
    <source>
        <dbReference type="ARBA" id="ARBA00005420"/>
    </source>
</evidence>
<dbReference type="OMA" id="IMGVACT"/>
<reference evidence="18 19" key="1">
    <citation type="submission" date="2016-07" db="EMBL/GenBank/DDBJ databases">
        <title>Pervasive Adenine N6-methylation of Active Genes in Fungi.</title>
        <authorList>
            <consortium name="DOE Joint Genome Institute"/>
            <person name="Mondo S.J."/>
            <person name="Dannebaum R.O."/>
            <person name="Kuo R.C."/>
            <person name="Labutti K."/>
            <person name="Haridas S."/>
            <person name="Kuo A."/>
            <person name="Salamov A."/>
            <person name="Ahrendt S.R."/>
            <person name="Lipzen A."/>
            <person name="Sullivan W."/>
            <person name="Andreopoulos W.B."/>
            <person name="Clum A."/>
            <person name="Lindquist E."/>
            <person name="Daum C."/>
            <person name="Ramamoorthy G.K."/>
            <person name="Gryganskyi A."/>
            <person name="Culley D."/>
            <person name="Magnuson J.K."/>
            <person name="James T.Y."/>
            <person name="O'Malley M.A."/>
            <person name="Stajich J.E."/>
            <person name="Spatafora J.W."/>
            <person name="Visel A."/>
            <person name="Grigoriev I.V."/>
        </authorList>
    </citation>
    <scope>NUCLEOTIDE SEQUENCE [LARGE SCALE GENOMIC DNA]</scope>
    <source>
        <strain evidence="18 19">12-1054</strain>
    </source>
</reference>
<evidence type="ECO:0000256" key="11">
    <source>
        <dbReference type="ARBA" id="ARBA00022989"/>
    </source>
</evidence>
<evidence type="ECO:0000256" key="13">
    <source>
        <dbReference type="ARBA" id="ARBA00023136"/>
    </source>
</evidence>
<feature type="transmembrane region" description="Helical" evidence="16">
    <location>
        <begin position="61"/>
        <end position="78"/>
    </location>
</feature>
<dbReference type="GO" id="GO:0006071">
    <property type="term" value="P:glycerol metabolic process"/>
    <property type="evidence" value="ECO:0007669"/>
    <property type="project" value="UniProtKB-UniRule"/>
</dbReference>
<comment type="catalytic activity">
    <reaction evidence="15 16">
        <text>an acyl-CoA + a 1,2-diacyl-sn-glycerol = a triacyl-sn-glycerol + CoA</text>
        <dbReference type="Rhea" id="RHEA:10868"/>
        <dbReference type="ChEBI" id="CHEBI:17815"/>
        <dbReference type="ChEBI" id="CHEBI:57287"/>
        <dbReference type="ChEBI" id="CHEBI:58342"/>
        <dbReference type="ChEBI" id="CHEBI:64615"/>
        <dbReference type="EC" id="2.3.1.20"/>
    </reaction>
</comment>
<feature type="region of interest" description="Disordered" evidence="17">
    <location>
        <begin position="1"/>
        <end position="20"/>
    </location>
</feature>
<evidence type="ECO:0000256" key="10">
    <source>
        <dbReference type="ARBA" id="ARBA00022824"/>
    </source>
</evidence>
<dbReference type="EMBL" id="MCFI01000001">
    <property type="protein sequence ID" value="ORY87608.1"/>
    <property type="molecule type" value="Genomic_DNA"/>
</dbReference>
<keyword evidence="10 16" id="KW-0256">Endoplasmic reticulum</keyword>
<dbReference type="OrthoDB" id="264532at2759"/>
<comment type="function">
    <text evidence="16">Catalyzes the terminal and only committed step in triacylglycerol synthesis by using diacylglycerol and fatty acyl CoA as substrates.</text>
</comment>
<dbReference type="Proteomes" id="UP000193685">
    <property type="component" value="Unassembled WGS sequence"/>
</dbReference>
<protein>
    <recommendedName>
        <fullName evidence="5 16">Diacylglycerol O-acyltransferase</fullName>
        <ecNumber evidence="5 16">2.3.1.20</ecNumber>
    </recommendedName>
</protein>
<dbReference type="InterPro" id="IPR007130">
    <property type="entry name" value="DAGAT"/>
</dbReference>
<dbReference type="UniPathway" id="UPA00282"/>
<keyword evidence="14 16" id="KW-0012">Acyltransferase</keyword>
<keyword evidence="7 18" id="KW-0808">Transferase</keyword>
<proteinExistence type="inferred from homology"/>
<dbReference type="CDD" id="cd07987">
    <property type="entry name" value="LPLAT_MGAT-like"/>
    <property type="match status" value="1"/>
</dbReference>
<organism evidence="18 19">
    <name type="scientific">Protomyces lactucae-debilis</name>
    <dbReference type="NCBI Taxonomy" id="2754530"/>
    <lineage>
        <taxon>Eukaryota</taxon>
        <taxon>Fungi</taxon>
        <taxon>Dikarya</taxon>
        <taxon>Ascomycota</taxon>
        <taxon>Taphrinomycotina</taxon>
        <taxon>Taphrinomycetes</taxon>
        <taxon>Taphrinales</taxon>
        <taxon>Protomycetaceae</taxon>
        <taxon>Protomyces</taxon>
    </lineage>
</organism>
<dbReference type="RefSeq" id="XP_040728103.1">
    <property type="nucleotide sequence ID" value="XM_040868385.1"/>
</dbReference>
<dbReference type="GO" id="GO:0005789">
    <property type="term" value="C:endoplasmic reticulum membrane"/>
    <property type="evidence" value="ECO:0007669"/>
    <property type="project" value="UniProtKB-SubCell"/>
</dbReference>
<keyword evidence="13 16" id="KW-0472">Membrane</keyword>
<dbReference type="PANTHER" id="PTHR12317:SF0">
    <property type="entry name" value="ACYLTRANSFERASE"/>
    <property type="match status" value="1"/>
</dbReference>
<comment type="subcellular location">
    <subcellularLocation>
        <location evidence="1 16">Endoplasmic reticulum membrane</location>
        <topology evidence="1 16">Multi-pass membrane protein</topology>
    </subcellularLocation>
</comment>
<dbReference type="GO" id="GO:0004144">
    <property type="term" value="F:diacylglycerol O-acyltransferase activity"/>
    <property type="evidence" value="ECO:0007669"/>
    <property type="project" value="UniProtKB-UniRule"/>
</dbReference>
<name>A0A1Y2FUE0_PROLT</name>